<accession>A0A517PLK7</accession>
<dbReference type="OrthoDB" id="244732at2"/>
<evidence type="ECO:0000313" key="4">
    <source>
        <dbReference type="Proteomes" id="UP000320421"/>
    </source>
</evidence>
<reference evidence="3 4" key="1">
    <citation type="submission" date="2019-02" db="EMBL/GenBank/DDBJ databases">
        <title>Deep-cultivation of Planctomycetes and their phenomic and genomic characterization uncovers novel biology.</title>
        <authorList>
            <person name="Wiegand S."/>
            <person name="Jogler M."/>
            <person name="Boedeker C."/>
            <person name="Pinto D."/>
            <person name="Vollmers J."/>
            <person name="Rivas-Marin E."/>
            <person name="Kohn T."/>
            <person name="Peeters S.H."/>
            <person name="Heuer A."/>
            <person name="Rast P."/>
            <person name="Oberbeckmann S."/>
            <person name="Bunk B."/>
            <person name="Jeske O."/>
            <person name="Meyerdierks A."/>
            <person name="Storesund J.E."/>
            <person name="Kallscheuer N."/>
            <person name="Luecker S."/>
            <person name="Lage O.M."/>
            <person name="Pohl T."/>
            <person name="Merkel B.J."/>
            <person name="Hornburger P."/>
            <person name="Mueller R.-W."/>
            <person name="Bruemmer F."/>
            <person name="Labrenz M."/>
            <person name="Spormann A.M."/>
            <person name="Op den Camp H."/>
            <person name="Overmann J."/>
            <person name="Amann R."/>
            <person name="Jetten M.S.M."/>
            <person name="Mascher T."/>
            <person name="Medema M.H."/>
            <person name="Devos D.P."/>
            <person name="Kaster A.-K."/>
            <person name="Ovreas L."/>
            <person name="Rohde M."/>
            <person name="Galperin M.Y."/>
            <person name="Jogler C."/>
        </authorList>
    </citation>
    <scope>NUCLEOTIDE SEQUENCE [LARGE SCALE GENOMIC DNA]</scope>
    <source>
        <strain evidence="3 4">HG66A1</strain>
    </source>
</reference>
<name>A0A517PLK7_9PLAN</name>
<dbReference type="SMART" id="SM00564">
    <property type="entry name" value="PQQ"/>
    <property type="match status" value="3"/>
</dbReference>
<gene>
    <name evidence="3" type="ORF">HG66A1_20370</name>
</gene>
<dbReference type="Gene3D" id="2.40.10.480">
    <property type="match status" value="1"/>
</dbReference>
<dbReference type="InterPro" id="IPR018391">
    <property type="entry name" value="PQQ_b-propeller_rpt"/>
</dbReference>
<evidence type="ECO:0000259" key="2">
    <source>
        <dbReference type="Pfam" id="PF13360"/>
    </source>
</evidence>
<feature type="signal peptide" evidence="1">
    <location>
        <begin position="1"/>
        <end position="18"/>
    </location>
</feature>
<feature type="domain" description="Pyrrolo-quinoline quinone repeat" evidence="2">
    <location>
        <begin position="85"/>
        <end position="245"/>
    </location>
</feature>
<dbReference type="RefSeq" id="WP_145182842.1">
    <property type="nucleotide sequence ID" value="NZ_CP036266.1"/>
</dbReference>
<dbReference type="InterPro" id="IPR015943">
    <property type="entry name" value="WD40/YVTN_repeat-like_dom_sf"/>
</dbReference>
<dbReference type="Gene3D" id="2.130.10.10">
    <property type="entry name" value="YVTN repeat-like/Quinoprotein amine dehydrogenase"/>
    <property type="match status" value="1"/>
</dbReference>
<keyword evidence="1" id="KW-0732">Signal</keyword>
<dbReference type="Proteomes" id="UP000320421">
    <property type="component" value="Chromosome"/>
</dbReference>
<dbReference type="Pfam" id="PF13360">
    <property type="entry name" value="PQQ_2"/>
    <property type="match status" value="1"/>
</dbReference>
<organism evidence="3 4">
    <name type="scientific">Gimesia chilikensis</name>
    <dbReference type="NCBI Taxonomy" id="2605989"/>
    <lineage>
        <taxon>Bacteria</taxon>
        <taxon>Pseudomonadati</taxon>
        <taxon>Planctomycetota</taxon>
        <taxon>Planctomycetia</taxon>
        <taxon>Planctomycetales</taxon>
        <taxon>Planctomycetaceae</taxon>
        <taxon>Gimesia</taxon>
    </lineage>
</organism>
<dbReference type="InterPro" id="IPR011047">
    <property type="entry name" value="Quinoprotein_ADH-like_sf"/>
</dbReference>
<dbReference type="PANTHER" id="PTHR34512:SF30">
    <property type="entry name" value="OUTER MEMBRANE PROTEIN ASSEMBLY FACTOR BAMB"/>
    <property type="match status" value="1"/>
</dbReference>
<dbReference type="PANTHER" id="PTHR34512">
    <property type="entry name" value="CELL SURFACE PROTEIN"/>
    <property type="match status" value="1"/>
</dbReference>
<protein>
    <submittedName>
        <fullName evidence="3">Outer membrane biogenesis protein BamB</fullName>
    </submittedName>
</protein>
<dbReference type="EMBL" id="CP036266">
    <property type="protein sequence ID" value="QDT20252.1"/>
    <property type="molecule type" value="Genomic_DNA"/>
</dbReference>
<feature type="chain" id="PRO_5022233141" evidence="1">
    <location>
        <begin position="19"/>
        <end position="450"/>
    </location>
</feature>
<dbReference type="AlphaFoldDB" id="A0A517PLK7"/>
<evidence type="ECO:0000256" key="1">
    <source>
        <dbReference type="SAM" id="SignalP"/>
    </source>
</evidence>
<keyword evidence="4" id="KW-1185">Reference proteome</keyword>
<sequence length="450" mass="49196" precursor="true">MRLNIVLTLLLWFSSALPAQDRWPGFLGVGASSISASSIPTEWAPDKNLAWQVAIPGYGQSSPVIWGERVFVTSVEGENKEILHVVCYSLRTGKLLWKHSQSSTFPEKNSVYISRAAPTPVIDADGIYAYFESGDIVSLTHTGQHNWSVSLKERLGAPQNKFGLAASPVQLKDRLMILIDDEGPSCLTAISKADGKTLWKTNRKSRVSWSSPMLVPFDDSVQVVCSSAGSLDGYDPQSGKLLWSFNKVGGNDKTTPLPVGQGAFLVGASPGRSGENNDLAKKSNGLFVVKQSGEEWIPQYGWTNPGPVPSWASPMMYRGYAYWVNRVGVVYCLDINNGQVAYTERLKQSCWATPVGVGDDVYFFGKDGITTVLKSGATFEVVAENRLWTDDAPPVNQVPSAEEESEDRRRSAALFSRPTVYGVALVKDYLVLRTGSQLFCIQSPHLASIE</sequence>
<dbReference type="InterPro" id="IPR002372">
    <property type="entry name" value="PQQ_rpt_dom"/>
</dbReference>
<proteinExistence type="predicted"/>
<evidence type="ECO:0000313" key="3">
    <source>
        <dbReference type="EMBL" id="QDT20252.1"/>
    </source>
</evidence>
<dbReference type="SUPFAM" id="SSF50998">
    <property type="entry name" value="Quinoprotein alcohol dehydrogenase-like"/>
    <property type="match status" value="1"/>
</dbReference>